<name>A0A179FTT7_METCM</name>
<reference evidence="2 3" key="1">
    <citation type="journal article" date="2016" name="PLoS Pathog.">
        <title>Biosynthesis of antibiotic leucinostatins in bio-control fungus Purpureocillium lilacinum and their inhibition on phytophthora revealed by genome mining.</title>
        <authorList>
            <person name="Wang G."/>
            <person name="Liu Z."/>
            <person name="Lin R."/>
            <person name="Li E."/>
            <person name="Mao Z."/>
            <person name="Ling J."/>
            <person name="Yang Y."/>
            <person name="Yin W.B."/>
            <person name="Xie B."/>
        </authorList>
    </citation>
    <scope>NUCLEOTIDE SEQUENCE [LARGE SCALE GENOMIC DNA]</scope>
    <source>
        <strain evidence="2">170</strain>
    </source>
</reference>
<comment type="caution">
    <text evidence="2">The sequence shown here is derived from an EMBL/GenBank/DDBJ whole genome shotgun (WGS) entry which is preliminary data.</text>
</comment>
<accession>A0A179FTT7</accession>
<dbReference type="Proteomes" id="UP000078397">
    <property type="component" value="Unassembled WGS sequence"/>
</dbReference>
<dbReference type="EMBL" id="LSBJ02000003">
    <property type="protein sequence ID" value="OAQ68541.1"/>
    <property type="molecule type" value="Genomic_DNA"/>
</dbReference>
<proteinExistence type="predicted"/>
<evidence type="ECO:0000313" key="2">
    <source>
        <dbReference type="EMBL" id="OAQ68541.1"/>
    </source>
</evidence>
<keyword evidence="3" id="KW-1185">Reference proteome</keyword>
<gene>
    <name evidence="2" type="ORF">VFPPC_15840</name>
</gene>
<keyword evidence="1" id="KW-1133">Transmembrane helix</keyword>
<organism evidence="2 3">
    <name type="scientific">Pochonia chlamydosporia 170</name>
    <dbReference type="NCBI Taxonomy" id="1380566"/>
    <lineage>
        <taxon>Eukaryota</taxon>
        <taxon>Fungi</taxon>
        <taxon>Dikarya</taxon>
        <taxon>Ascomycota</taxon>
        <taxon>Pezizomycotina</taxon>
        <taxon>Sordariomycetes</taxon>
        <taxon>Hypocreomycetidae</taxon>
        <taxon>Hypocreales</taxon>
        <taxon>Clavicipitaceae</taxon>
        <taxon>Pochonia</taxon>
    </lineage>
</organism>
<dbReference type="GeneID" id="28857587"/>
<dbReference type="RefSeq" id="XP_018145391.1">
    <property type="nucleotide sequence ID" value="XM_018293593.1"/>
</dbReference>
<dbReference type="KEGG" id="pchm:VFPPC_15840"/>
<keyword evidence="1" id="KW-0812">Transmembrane</keyword>
<keyword evidence="1" id="KW-0472">Membrane</keyword>
<sequence>MRLATHDTRTLSNRCWWFVPLIYFNTVWPELSTYGSSFCRTCFTFCLFQLFLSISSVLLLVPHAQGIVVPFAPERTSP</sequence>
<feature type="transmembrane region" description="Helical" evidence="1">
    <location>
        <begin position="42"/>
        <end position="61"/>
    </location>
</feature>
<dbReference type="AlphaFoldDB" id="A0A179FTT7"/>
<protein>
    <submittedName>
        <fullName evidence="2">Uncharacterized protein</fullName>
    </submittedName>
</protein>
<evidence type="ECO:0000313" key="3">
    <source>
        <dbReference type="Proteomes" id="UP000078397"/>
    </source>
</evidence>
<evidence type="ECO:0000256" key="1">
    <source>
        <dbReference type="SAM" id="Phobius"/>
    </source>
</evidence>